<dbReference type="RefSeq" id="WP_013321772.1">
    <property type="nucleotide sequence ID" value="NC_014501.1"/>
</dbReference>
<protein>
    <submittedName>
        <fullName evidence="1">Uncharacterized protein</fullName>
    </submittedName>
</protein>
<dbReference type="OrthoDB" id="428595at2"/>
<sequence>MTTTNSIPFQKVVEYVEALSPEEQDLLVSLIQKRRVEERRAEIAANATETIKAWHQGRAKRGSVNDLRAKLNT</sequence>
<reference evidence="2" key="1">
    <citation type="journal article" date="2011" name="MBio">
        <title>Novel metabolic attributes of the genus Cyanothece, comprising a group of unicellular nitrogen-fixing Cyanobacteria.</title>
        <authorList>
            <person name="Bandyopadhyay A."/>
            <person name="Elvitigala T."/>
            <person name="Welsh E."/>
            <person name="Stockel J."/>
            <person name="Liberton M."/>
            <person name="Min H."/>
            <person name="Sherman L.A."/>
            <person name="Pakrasi H.B."/>
        </authorList>
    </citation>
    <scope>NUCLEOTIDE SEQUENCE [LARGE SCALE GENOMIC DNA]</scope>
    <source>
        <strain evidence="2">PCC 7822</strain>
    </source>
</reference>
<dbReference type="Proteomes" id="UP000008206">
    <property type="component" value="Chromosome"/>
</dbReference>
<dbReference type="STRING" id="497965.Cyan7822_1675"/>
<organism evidence="1 2">
    <name type="scientific">Gloeothece verrucosa (strain PCC 7822)</name>
    <name type="common">Cyanothece sp. (strain PCC 7822)</name>
    <dbReference type="NCBI Taxonomy" id="497965"/>
    <lineage>
        <taxon>Bacteria</taxon>
        <taxon>Bacillati</taxon>
        <taxon>Cyanobacteriota</taxon>
        <taxon>Cyanophyceae</taxon>
        <taxon>Oscillatoriophycideae</taxon>
        <taxon>Chroococcales</taxon>
        <taxon>Aphanothecaceae</taxon>
        <taxon>Gloeothece</taxon>
        <taxon>Gloeothece verrucosa</taxon>
    </lineage>
</organism>
<evidence type="ECO:0000313" key="2">
    <source>
        <dbReference type="Proteomes" id="UP000008206"/>
    </source>
</evidence>
<dbReference type="AlphaFoldDB" id="E0U7G9"/>
<name>E0U7G9_GLOV7</name>
<proteinExistence type="predicted"/>
<dbReference type="EMBL" id="CP002198">
    <property type="protein sequence ID" value="ADN13665.1"/>
    <property type="molecule type" value="Genomic_DNA"/>
</dbReference>
<dbReference type="eggNOG" id="ENOG5032YD5">
    <property type="taxonomic scope" value="Bacteria"/>
</dbReference>
<dbReference type="HOGENOM" id="CLU_176027_0_1_3"/>
<keyword evidence="2" id="KW-1185">Reference proteome</keyword>
<evidence type="ECO:0000313" key="1">
    <source>
        <dbReference type="EMBL" id="ADN13665.1"/>
    </source>
</evidence>
<dbReference type="KEGG" id="cyj:Cyan7822_1675"/>
<gene>
    <name evidence="1" type="ordered locus">Cyan7822_1675</name>
</gene>
<accession>E0U7G9</accession>